<evidence type="ECO:0000313" key="5">
    <source>
        <dbReference type="Proteomes" id="UP000227088"/>
    </source>
</evidence>
<dbReference type="PROSITE" id="PS50110">
    <property type="entry name" value="RESPONSE_REGULATORY"/>
    <property type="match status" value="1"/>
</dbReference>
<dbReference type="Gene3D" id="2.40.50.180">
    <property type="entry name" value="CheA-289, Domain 4"/>
    <property type="match status" value="1"/>
</dbReference>
<dbReference type="GO" id="GO:0006935">
    <property type="term" value="P:chemotaxis"/>
    <property type="evidence" value="ECO:0007669"/>
    <property type="project" value="InterPro"/>
</dbReference>
<sequence>MSGVLSAVDSRTQLVGQNRLELLLFSLGGRQRFAINVFKVQEVMTLPALTEIPDRNELVVGVTHLRGQTIPVIDLRRAIKMGTTKIDEDSTIIVTEYNMTVQAFLVAGVERIVNMNWNEILPPPTGAGRSHYLTAITQIDDRIVEIIDVEKVLAEITPYNNEIDDEWIDKELIDRIKGKQILIADDSQVALNQVSGVLEKLGIDVVATHNGLEAYQVLEAWKAEGKDIANDLLMMITDAEMPEMDGYMLTSEVRKDPALKGMFIVLHTSLSGNFNKAMVEKVGCDGFLSKFQPEKLTKEVQRIIRKKLGMPDAEEKEEESS</sequence>
<dbReference type="SMART" id="SM00260">
    <property type="entry name" value="CheW"/>
    <property type="match status" value="1"/>
</dbReference>
<dbReference type="InterPro" id="IPR002545">
    <property type="entry name" value="CheW-lke_dom"/>
</dbReference>
<accession>A0A1Y5HSA2</accession>
<dbReference type="SMART" id="SM00448">
    <property type="entry name" value="REC"/>
    <property type="match status" value="1"/>
</dbReference>
<dbReference type="Pfam" id="PF01584">
    <property type="entry name" value="CheW"/>
    <property type="match status" value="1"/>
</dbReference>
<dbReference type="PROSITE" id="PS50851">
    <property type="entry name" value="CHEW"/>
    <property type="match status" value="1"/>
</dbReference>
<dbReference type="InterPro" id="IPR036061">
    <property type="entry name" value="CheW-like_dom_sf"/>
</dbReference>
<evidence type="ECO:0000256" key="1">
    <source>
        <dbReference type="PROSITE-ProRule" id="PRU00169"/>
    </source>
</evidence>
<dbReference type="Proteomes" id="UP000227088">
    <property type="component" value="Unassembled WGS sequence"/>
</dbReference>
<dbReference type="InterPro" id="IPR024181">
    <property type="entry name" value="Chemotax_regulator_CheV"/>
</dbReference>
<dbReference type="Gene3D" id="2.30.30.40">
    <property type="entry name" value="SH3 Domains"/>
    <property type="match status" value="1"/>
</dbReference>
<evidence type="ECO:0000313" key="4">
    <source>
        <dbReference type="EMBL" id="OUS40201.1"/>
    </source>
</evidence>
<proteinExistence type="predicted"/>
<protein>
    <submittedName>
        <fullName evidence="4">Chemotaxis protein CheW</fullName>
    </submittedName>
</protein>
<dbReference type="PANTHER" id="PTHR47233:SF3">
    <property type="entry name" value="CHEMOTAXIS PROTEIN CHEV"/>
    <property type="match status" value="1"/>
</dbReference>
<feature type="domain" description="Response regulatory" evidence="2">
    <location>
        <begin position="180"/>
        <end position="305"/>
    </location>
</feature>
<organism evidence="4 5">
    <name type="scientific">Oleispira antarctica</name>
    <dbReference type="NCBI Taxonomy" id="188908"/>
    <lineage>
        <taxon>Bacteria</taxon>
        <taxon>Pseudomonadati</taxon>
        <taxon>Pseudomonadota</taxon>
        <taxon>Gammaproteobacteria</taxon>
        <taxon>Oceanospirillales</taxon>
        <taxon>Oceanospirillaceae</taxon>
        <taxon>Oleispira</taxon>
    </lineage>
</organism>
<name>A0A1Y5HSA2_OLEAN</name>
<dbReference type="InterPro" id="IPR011006">
    <property type="entry name" value="CheY-like_superfamily"/>
</dbReference>
<gene>
    <name evidence="4" type="ORF">A9R00_07255</name>
</gene>
<dbReference type="PIRSF" id="PIRSF002867">
    <property type="entry name" value="CheV"/>
    <property type="match status" value="1"/>
</dbReference>
<dbReference type="Pfam" id="PF00072">
    <property type="entry name" value="Response_reg"/>
    <property type="match status" value="1"/>
</dbReference>
<dbReference type="PANTHER" id="PTHR47233">
    <property type="entry name" value="CHEMOTAXIS PROTEIN CHEV"/>
    <property type="match status" value="1"/>
</dbReference>
<dbReference type="SUPFAM" id="SSF52172">
    <property type="entry name" value="CheY-like"/>
    <property type="match status" value="1"/>
</dbReference>
<reference evidence="5" key="1">
    <citation type="journal article" date="2017" name="Proc. Natl. Acad. Sci. U.S.A.">
        <title>Simulation of Deepwater Horizon oil plume reveals substrate specialization within a complex community of hydrocarbon degraders.</title>
        <authorList>
            <person name="Hu P."/>
            <person name="Dubinsky E.A."/>
            <person name="Probst A.J."/>
            <person name="Wang J."/>
            <person name="Sieber C.M.K."/>
            <person name="Tom L.M."/>
            <person name="Gardinali P."/>
            <person name="Banfield J.F."/>
            <person name="Atlas R.M."/>
            <person name="Andersen G.L."/>
        </authorList>
    </citation>
    <scope>NUCLEOTIDE SEQUENCE [LARGE SCALE GENOMIC DNA]</scope>
</reference>
<dbReference type="Gene3D" id="3.40.50.2300">
    <property type="match status" value="1"/>
</dbReference>
<dbReference type="AlphaFoldDB" id="A0A1Y5HSA2"/>
<evidence type="ECO:0000259" key="3">
    <source>
        <dbReference type="PROSITE" id="PS50851"/>
    </source>
</evidence>
<feature type="modified residue" description="4-aspartylphosphate" evidence="1">
    <location>
        <position position="238"/>
    </location>
</feature>
<dbReference type="InterPro" id="IPR001789">
    <property type="entry name" value="Sig_transdc_resp-reg_receiver"/>
</dbReference>
<comment type="caution">
    <text evidence="4">The sequence shown here is derived from an EMBL/GenBank/DDBJ whole genome shotgun (WGS) entry which is preliminary data.</text>
</comment>
<dbReference type="GO" id="GO:0000160">
    <property type="term" value="P:phosphorelay signal transduction system"/>
    <property type="evidence" value="ECO:0007669"/>
    <property type="project" value="InterPro"/>
</dbReference>
<dbReference type="EMBL" id="MABE01000414">
    <property type="protein sequence ID" value="OUS40201.1"/>
    <property type="molecule type" value="Genomic_DNA"/>
</dbReference>
<feature type="domain" description="CheW-like" evidence="3">
    <location>
        <begin position="19"/>
        <end position="158"/>
    </location>
</feature>
<dbReference type="CDD" id="cd19924">
    <property type="entry name" value="REC_CheV-like"/>
    <property type="match status" value="1"/>
</dbReference>
<evidence type="ECO:0000259" key="2">
    <source>
        <dbReference type="PROSITE" id="PS50110"/>
    </source>
</evidence>
<keyword evidence="1" id="KW-0597">Phosphoprotein</keyword>
<dbReference type="SUPFAM" id="SSF50341">
    <property type="entry name" value="CheW-like"/>
    <property type="match status" value="1"/>
</dbReference>